<dbReference type="EC" id="3.4.13.-" evidence="11"/>
<dbReference type="GO" id="GO:0008777">
    <property type="term" value="F:acetylornithine deacetylase activity"/>
    <property type="evidence" value="ECO:0007669"/>
    <property type="project" value="TreeGrafter"/>
</dbReference>
<dbReference type="PANTHER" id="PTHR43808:SF31">
    <property type="entry name" value="N-ACETYL-L-CITRULLINE DEACETYLASE"/>
    <property type="match status" value="1"/>
</dbReference>
<dbReference type="InterPro" id="IPR011650">
    <property type="entry name" value="Peptidase_M20_dimer"/>
</dbReference>
<organism evidence="11 12">
    <name type="scientific">Candidatus Fusicatenibacter merdavium</name>
    <dbReference type="NCBI Taxonomy" id="2838600"/>
    <lineage>
        <taxon>Bacteria</taxon>
        <taxon>Bacillati</taxon>
        <taxon>Bacillota</taxon>
        <taxon>Clostridia</taxon>
        <taxon>Lachnospirales</taxon>
        <taxon>Lachnospiraceae</taxon>
        <taxon>Fusicatenibacter</taxon>
    </lineage>
</organism>
<evidence type="ECO:0000256" key="8">
    <source>
        <dbReference type="ARBA" id="ARBA00023049"/>
    </source>
</evidence>
<evidence type="ECO:0000256" key="6">
    <source>
        <dbReference type="ARBA" id="ARBA00022833"/>
    </source>
</evidence>
<comment type="similarity">
    <text evidence="2">Belongs to the peptidase M20A family.</text>
</comment>
<keyword evidence="4" id="KW-0479">Metal-binding</keyword>
<dbReference type="Gene3D" id="3.40.630.10">
    <property type="entry name" value="Zn peptidases"/>
    <property type="match status" value="1"/>
</dbReference>
<dbReference type="GO" id="GO:0008270">
    <property type="term" value="F:zinc ion binding"/>
    <property type="evidence" value="ECO:0007669"/>
    <property type="project" value="InterPro"/>
</dbReference>
<protein>
    <submittedName>
        <fullName evidence="11">Dipeptidase PepV</fullName>
        <ecNumber evidence="11">3.4.13.-</ecNumber>
    </submittedName>
</protein>
<gene>
    <name evidence="11" type="primary">pepV</name>
    <name evidence="11" type="ORF">H9734_11645</name>
</gene>
<proteinExistence type="inferred from homology"/>
<accession>A0A9D1XF01</accession>
<dbReference type="Proteomes" id="UP000886890">
    <property type="component" value="Unassembled WGS sequence"/>
</dbReference>
<dbReference type="GO" id="GO:0006508">
    <property type="term" value="P:proteolysis"/>
    <property type="evidence" value="ECO:0007669"/>
    <property type="project" value="UniProtKB-KW"/>
</dbReference>
<sequence>METVRAEYEEINRRILEMKEEILEAIRESIAIRSVKSDPLPGAPYGEGPKRALEHALELGKKLGFRTGSMADRVGWVEYGDGEEMAAVLGHLDVVPEGDGWTYPPFGGEIHDGKMYGRGVLDDKGPVIGAIYGLKAIRDAGLKLDRRIRVIFGTDEENGSSCVKYYVQNGGELPAIGFTPDADYPLIFCEKGQLGWTVTRSRKHAEKSKLIRLEGGTARNVVTPRCVLEVEGTLKVTPGDGISVQEENGRTTVTATGKGAHGSMPEDGVNAAKKLFAAVADADLEEDLECVARFVREKLGGESRGSSLGIYYRDEETGETTVNLGIVRATPEQISLTLDIRYPKNADKEQMIKRVKTAAAEYGLEAKLEGQARLLYLPKDSELVQKLMAVYREETGTDARPLAIGGGTYAKTFENMAAFGPVFPGEQALIHQPNECADIENMIKSYQIAAAAMYAIAVK</sequence>
<dbReference type="Gene3D" id="3.30.70.360">
    <property type="match status" value="2"/>
</dbReference>
<keyword evidence="5 11" id="KW-0378">Hydrolase</keyword>
<dbReference type="GO" id="GO:0016805">
    <property type="term" value="F:dipeptidase activity"/>
    <property type="evidence" value="ECO:0007669"/>
    <property type="project" value="UniProtKB-KW"/>
</dbReference>
<keyword evidence="8" id="KW-0482">Metalloprotease</keyword>
<keyword evidence="9" id="KW-0175">Coiled coil</keyword>
<dbReference type="NCBIfam" id="NF005591">
    <property type="entry name" value="PRK07318.1"/>
    <property type="match status" value="1"/>
</dbReference>
<keyword evidence="6" id="KW-0862">Zinc</keyword>
<comment type="caution">
    <text evidence="11">The sequence shown here is derived from an EMBL/GenBank/DDBJ whole genome shotgun (WGS) entry which is preliminary data.</text>
</comment>
<evidence type="ECO:0000256" key="3">
    <source>
        <dbReference type="ARBA" id="ARBA00022670"/>
    </source>
</evidence>
<dbReference type="EMBL" id="DXEK01000190">
    <property type="protein sequence ID" value="HIX78227.1"/>
    <property type="molecule type" value="Genomic_DNA"/>
</dbReference>
<keyword evidence="3" id="KW-0645">Protease</keyword>
<name>A0A9D1XF01_9FIRM</name>
<dbReference type="PANTHER" id="PTHR43808">
    <property type="entry name" value="ACETYLORNITHINE DEACETYLASE"/>
    <property type="match status" value="1"/>
</dbReference>
<comment type="cofactor">
    <cofactor evidence="1">
        <name>Zn(2+)</name>
        <dbReference type="ChEBI" id="CHEBI:29105"/>
    </cofactor>
</comment>
<dbReference type="SUPFAM" id="SSF55031">
    <property type="entry name" value="Bacterial exopeptidase dimerisation domain"/>
    <property type="match status" value="1"/>
</dbReference>
<evidence type="ECO:0000256" key="4">
    <source>
        <dbReference type="ARBA" id="ARBA00022723"/>
    </source>
</evidence>
<dbReference type="InterPro" id="IPR036264">
    <property type="entry name" value="Bact_exopeptidase_dim_dom"/>
</dbReference>
<dbReference type="GO" id="GO:0006526">
    <property type="term" value="P:L-arginine biosynthetic process"/>
    <property type="evidence" value="ECO:0007669"/>
    <property type="project" value="TreeGrafter"/>
</dbReference>
<feature type="coiled-coil region" evidence="9">
    <location>
        <begin position="1"/>
        <end position="28"/>
    </location>
</feature>
<keyword evidence="7 11" id="KW-0224">Dipeptidase</keyword>
<dbReference type="Pfam" id="PF07687">
    <property type="entry name" value="M20_dimer"/>
    <property type="match status" value="1"/>
</dbReference>
<evidence type="ECO:0000313" key="12">
    <source>
        <dbReference type="Proteomes" id="UP000886890"/>
    </source>
</evidence>
<dbReference type="Pfam" id="PF01546">
    <property type="entry name" value="Peptidase_M20"/>
    <property type="match status" value="1"/>
</dbReference>
<dbReference type="InterPro" id="IPR010964">
    <property type="entry name" value="M20A_pepV-rel"/>
</dbReference>
<dbReference type="InterPro" id="IPR002933">
    <property type="entry name" value="Peptidase_M20"/>
</dbReference>
<evidence type="ECO:0000256" key="1">
    <source>
        <dbReference type="ARBA" id="ARBA00001947"/>
    </source>
</evidence>
<evidence type="ECO:0000256" key="7">
    <source>
        <dbReference type="ARBA" id="ARBA00022997"/>
    </source>
</evidence>
<evidence type="ECO:0000313" key="11">
    <source>
        <dbReference type="EMBL" id="HIX78227.1"/>
    </source>
</evidence>
<feature type="domain" description="Peptidase M20 dimerisation" evidence="10">
    <location>
        <begin position="252"/>
        <end position="363"/>
    </location>
</feature>
<dbReference type="InterPro" id="IPR050072">
    <property type="entry name" value="Peptidase_M20A"/>
</dbReference>
<evidence type="ECO:0000256" key="5">
    <source>
        <dbReference type="ARBA" id="ARBA00022801"/>
    </source>
</evidence>
<dbReference type="AlphaFoldDB" id="A0A9D1XF01"/>
<dbReference type="NCBIfam" id="TIGR01887">
    <property type="entry name" value="dipeptidaselike"/>
    <property type="match status" value="1"/>
</dbReference>
<dbReference type="SUPFAM" id="SSF53187">
    <property type="entry name" value="Zn-dependent exopeptidases"/>
    <property type="match status" value="1"/>
</dbReference>
<reference evidence="11" key="1">
    <citation type="journal article" date="2021" name="PeerJ">
        <title>Extensive microbial diversity within the chicken gut microbiome revealed by metagenomics and culture.</title>
        <authorList>
            <person name="Gilroy R."/>
            <person name="Ravi A."/>
            <person name="Getino M."/>
            <person name="Pursley I."/>
            <person name="Horton D.L."/>
            <person name="Alikhan N.F."/>
            <person name="Baker D."/>
            <person name="Gharbi K."/>
            <person name="Hall N."/>
            <person name="Watson M."/>
            <person name="Adriaenssens E.M."/>
            <person name="Foster-Nyarko E."/>
            <person name="Jarju S."/>
            <person name="Secka A."/>
            <person name="Antonio M."/>
            <person name="Oren A."/>
            <person name="Chaudhuri R.R."/>
            <person name="La Ragione R."/>
            <person name="Hildebrand F."/>
            <person name="Pallen M.J."/>
        </authorList>
    </citation>
    <scope>NUCLEOTIDE SEQUENCE</scope>
    <source>
        <strain evidence="11">CHK183-1962</strain>
    </source>
</reference>
<dbReference type="GO" id="GO:0008237">
    <property type="term" value="F:metallopeptidase activity"/>
    <property type="evidence" value="ECO:0007669"/>
    <property type="project" value="UniProtKB-KW"/>
</dbReference>
<evidence type="ECO:0000256" key="9">
    <source>
        <dbReference type="SAM" id="Coils"/>
    </source>
</evidence>
<reference evidence="11" key="2">
    <citation type="submission" date="2021-04" db="EMBL/GenBank/DDBJ databases">
        <authorList>
            <person name="Gilroy R."/>
        </authorList>
    </citation>
    <scope>NUCLEOTIDE SEQUENCE</scope>
    <source>
        <strain evidence="11">CHK183-1962</strain>
    </source>
</reference>
<evidence type="ECO:0000259" key="10">
    <source>
        <dbReference type="Pfam" id="PF07687"/>
    </source>
</evidence>
<evidence type="ECO:0000256" key="2">
    <source>
        <dbReference type="ARBA" id="ARBA00006247"/>
    </source>
</evidence>